<keyword evidence="4" id="KW-1015">Disulfide bond</keyword>
<keyword evidence="9" id="KW-1185">Reference proteome</keyword>
<dbReference type="PROSITE" id="PS52012">
    <property type="entry name" value="CFEM"/>
    <property type="match status" value="1"/>
</dbReference>
<evidence type="ECO:0000256" key="6">
    <source>
        <dbReference type="SAM" id="SignalP"/>
    </source>
</evidence>
<evidence type="ECO:0000256" key="5">
    <source>
        <dbReference type="SAM" id="MobiDB-lite"/>
    </source>
</evidence>
<organism evidence="8 9">
    <name type="scientific">Lactarius akahatsu</name>
    <dbReference type="NCBI Taxonomy" id="416441"/>
    <lineage>
        <taxon>Eukaryota</taxon>
        <taxon>Fungi</taxon>
        <taxon>Dikarya</taxon>
        <taxon>Basidiomycota</taxon>
        <taxon>Agaricomycotina</taxon>
        <taxon>Agaricomycetes</taxon>
        <taxon>Russulales</taxon>
        <taxon>Russulaceae</taxon>
        <taxon>Lactarius</taxon>
    </lineage>
</organism>
<evidence type="ECO:0000256" key="2">
    <source>
        <dbReference type="ARBA" id="ARBA00022525"/>
    </source>
</evidence>
<keyword evidence="2" id="KW-0964">Secreted</keyword>
<proteinExistence type="predicted"/>
<dbReference type="AlphaFoldDB" id="A0AAD4QAX3"/>
<dbReference type="InterPro" id="IPR008427">
    <property type="entry name" value="Extracellular_membr_CFEM_dom"/>
</dbReference>
<dbReference type="GO" id="GO:0005576">
    <property type="term" value="C:extracellular region"/>
    <property type="evidence" value="ECO:0007669"/>
    <property type="project" value="UniProtKB-SubCell"/>
</dbReference>
<feature type="domain" description="CFEM" evidence="7">
    <location>
        <begin position="1"/>
        <end position="110"/>
    </location>
</feature>
<evidence type="ECO:0000313" key="9">
    <source>
        <dbReference type="Proteomes" id="UP001201163"/>
    </source>
</evidence>
<gene>
    <name evidence="8" type="ORF">EDB92DRAFT_1351154</name>
</gene>
<evidence type="ECO:0000256" key="1">
    <source>
        <dbReference type="ARBA" id="ARBA00004613"/>
    </source>
</evidence>
<feature type="chain" id="PRO_5042143302" description="CFEM domain-containing protein" evidence="6">
    <location>
        <begin position="23"/>
        <end position="142"/>
    </location>
</feature>
<evidence type="ECO:0000256" key="4">
    <source>
        <dbReference type="ARBA" id="ARBA00023157"/>
    </source>
</evidence>
<comment type="subcellular location">
    <subcellularLocation>
        <location evidence="1">Secreted</location>
    </subcellularLocation>
</comment>
<dbReference type="Proteomes" id="UP001201163">
    <property type="component" value="Unassembled WGS sequence"/>
</dbReference>
<evidence type="ECO:0000313" key="8">
    <source>
        <dbReference type="EMBL" id="KAH8985531.1"/>
    </source>
</evidence>
<evidence type="ECO:0000256" key="3">
    <source>
        <dbReference type="ARBA" id="ARBA00022729"/>
    </source>
</evidence>
<feature type="region of interest" description="Disordered" evidence="5">
    <location>
        <begin position="83"/>
        <end position="114"/>
    </location>
</feature>
<reference evidence="8" key="1">
    <citation type="submission" date="2022-01" db="EMBL/GenBank/DDBJ databases">
        <title>Comparative genomics reveals a dynamic genome evolution in the ectomycorrhizal milk-cap (Lactarius) mushrooms.</title>
        <authorList>
            <consortium name="DOE Joint Genome Institute"/>
            <person name="Lebreton A."/>
            <person name="Tang N."/>
            <person name="Kuo A."/>
            <person name="LaButti K."/>
            <person name="Drula E."/>
            <person name="Barry K."/>
            <person name="Clum A."/>
            <person name="Lipzen A."/>
            <person name="Mousain D."/>
            <person name="Ng V."/>
            <person name="Wang R."/>
            <person name="Wang X."/>
            <person name="Dai Y."/>
            <person name="Henrissat B."/>
            <person name="Grigoriev I.V."/>
            <person name="Guerin-Laguette A."/>
            <person name="Yu F."/>
            <person name="Martin F.M."/>
        </authorList>
    </citation>
    <scope>NUCLEOTIDE SEQUENCE</scope>
    <source>
        <strain evidence="8">QP</strain>
    </source>
</reference>
<keyword evidence="3 6" id="KW-0732">Signal</keyword>
<name>A0AAD4QAX3_9AGAM</name>
<comment type="caution">
    <text evidence="8">The sequence shown here is derived from an EMBL/GenBank/DDBJ whole genome shotgun (WGS) entry which is preliminary data.</text>
</comment>
<accession>A0AAD4QAX3</accession>
<protein>
    <recommendedName>
        <fullName evidence="7">CFEM domain-containing protein</fullName>
    </recommendedName>
</protein>
<sequence length="142" mass="13870">MLVSPLRVFSALVVATVVGVSAQDACIIGCLQQSLSPTTCTSYTNLTCVCSNKAFQSASAACINANCTTADQQAALELQLAECGSGSTSGSGTSSTSPPASSSSSSTASTPSSSNGAVHDQVPFLNGAIALAAVALGGAFVL</sequence>
<dbReference type="SMART" id="SM00747">
    <property type="entry name" value="CFEM"/>
    <property type="match status" value="1"/>
</dbReference>
<dbReference type="EMBL" id="JAKELL010000062">
    <property type="protein sequence ID" value="KAH8985531.1"/>
    <property type="molecule type" value="Genomic_DNA"/>
</dbReference>
<feature type="signal peptide" evidence="6">
    <location>
        <begin position="1"/>
        <end position="22"/>
    </location>
</feature>
<evidence type="ECO:0000259" key="7">
    <source>
        <dbReference type="PROSITE" id="PS52012"/>
    </source>
</evidence>
<dbReference type="Pfam" id="PF05730">
    <property type="entry name" value="CFEM"/>
    <property type="match status" value="1"/>
</dbReference>